<accession>A0A4Q7UCL1</accession>
<evidence type="ECO:0000313" key="1">
    <source>
        <dbReference type="EMBL" id="RZT78885.1"/>
    </source>
</evidence>
<comment type="caution">
    <text evidence="1">The sequence shown here is derived from an EMBL/GenBank/DDBJ whole genome shotgun (WGS) entry which is preliminary data.</text>
</comment>
<evidence type="ECO:0000313" key="2">
    <source>
        <dbReference type="Proteomes" id="UP000293781"/>
    </source>
</evidence>
<dbReference type="AlphaFoldDB" id="A0A4Q7UCL1"/>
<dbReference type="EMBL" id="SHKK01000001">
    <property type="protein sequence ID" value="RZT78885.1"/>
    <property type="molecule type" value="Genomic_DNA"/>
</dbReference>
<proteinExistence type="predicted"/>
<protein>
    <submittedName>
        <fullName evidence="1">Uncharacterized protein</fullName>
    </submittedName>
</protein>
<dbReference type="RefSeq" id="WP_130401330.1">
    <property type="nucleotide sequence ID" value="NZ_JBEZZO010000023.1"/>
</dbReference>
<keyword evidence="2" id="KW-1185">Reference proteome</keyword>
<dbReference type="OrthoDB" id="3373629at2"/>
<name>A0A4Q7UCL1_9ACTN</name>
<organism evidence="1 2">
    <name type="scientific">Micromonospora violae</name>
    <dbReference type="NCBI Taxonomy" id="1278207"/>
    <lineage>
        <taxon>Bacteria</taxon>
        <taxon>Bacillati</taxon>
        <taxon>Actinomycetota</taxon>
        <taxon>Actinomycetes</taxon>
        <taxon>Micromonosporales</taxon>
        <taxon>Micromonosporaceae</taxon>
        <taxon>Micromonospora</taxon>
    </lineage>
</organism>
<reference evidence="1 2" key="1">
    <citation type="submission" date="2019-02" db="EMBL/GenBank/DDBJ databases">
        <title>Sequencing the genomes of 1000 actinobacteria strains.</title>
        <authorList>
            <person name="Klenk H.-P."/>
        </authorList>
    </citation>
    <scope>NUCLEOTIDE SEQUENCE [LARGE SCALE GENOMIC DNA]</scope>
    <source>
        <strain evidence="1 2">DSM 45888</strain>
    </source>
</reference>
<sequence length="151" mass="17297">MSQTDELDDDNWLNGEEITCPECHERLYRLDHSPLLDCYFLYCDSCPMRVDISYYDSTCTAIADALPSRDDAYATLMAALEARLRPCDCGGRFRDSAPRRCHRCSTVLTAISAPSGVDVWPGGWTGEEMDFDSVEEQFTARYFRTENLWKH</sequence>
<dbReference type="Proteomes" id="UP000293781">
    <property type="component" value="Unassembled WGS sequence"/>
</dbReference>
<gene>
    <name evidence="1" type="ORF">EV382_2078</name>
</gene>